<reference evidence="3 4" key="1">
    <citation type="submission" date="2020-08" db="EMBL/GenBank/DDBJ databases">
        <title>Genomic Encyclopedia of Type Strains, Phase III (KMG-III): the genomes of soil and plant-associated and newly described type strains.</title>
        <authorList>
            <person name="Whitman W."/>
        </authorList>
    </citation>
    <scope>NUCLEOTIDE SEQUENCE [LARGE SCALE GENOMIC DNA]</scope>
    <source>
        <strain evidence="3 4">CECT 8571</strain>
    </source>
</reference>
<evidence type="ECO:0000313" key="4">
    <source>
        <dbReference type="Proteomes" id="UP000559987"/>
    </source>
</evidence>
<dbReference type="InterPro" id="IPR025306">
    <property type="entry name" value="Zn-bnd_dom_prob"/>
</dbReference>
<keyword evidence="4" id="KW-1185">Reference proteome</keyword>
<comment type="caution">
    <text evidence="3">The sequence shown here is derived from an EMBL/GenBank/DDBJ whole genome shotgun (WGS) entry which is preliminary data.</text>
</comment>
<dbReference type="EMBL" id="JACHXZ010000003">
    <property type="protein sequence ID" value="MBB3169452.1"/>
    <property type="molecule type" value="Genomic_DNA"/>
</dbReference>
<keyword evidence="1" id="KW-0175">Coiled coil</keyword>
<dbReference type="RefSeq" id="WP_221197274.1">
    <property type="nucleotide sequence ID" value="NZ_JACHXZ010000003.1"/>
</dbReference>
<protein>
    <recommendedName>
        <fullName evidence="2">Probable zinc-binding domain-containing protein</fullName>
    </recommendedName>
</protein>
<accession>A0A839UNN8</accession>
<gene>
    <name evidence="3" type="ORF">FHS30_002660</name>
</gene>
<evidence type="ECO:0000256" key="1">
    <source>
        <dbReference type="SAM" id="Coils"/>
    </source>
</evidence>
<dbReference type="Proteomes" id="UP000559987">
    <property type="component" value="Unassembled WGS sequence"/>
</dbReference>
<sequence length="133" mass="15920">MKSNKKRKAEIVAARTKKSEKNSAYINPYREPVPDWAVRVNPDEIVYHSLFMDIPLFYLDREFNCKKCGKTEIWTAERQKWWYEVAKGSFETTAAVCRECRDKKKAYVDQQKAHLEELKKKKPHQNEKFFKKT</sequence>
<evidence type="ECO:0000259" key="2">
    <source>
        <dbReference type="Pfam" id="PF13451"/>
    </source>
</evidence>
<organism evidence="3 4">
    <name type="scientific">Simiduia aestuariiviva</name>
    <dbReference type="NCBI Taxonomy" id="1510459"/>
    <lineage>
        <taxon>Bacteria</taxon>
        <taxon>Pseudomonadati</taxon>
        <taxon>Pseudomonadota</taxon>
        <taxon>Gammaproteobacteria</taxon>
        <taxon>Cellvibrionales</taxon>
        <taxon>Cellvibrionaceae</taxon>
        <taxon>Simiduia</taxon>
    </lineage>
</organism>
<feature type="domain" description="Probable zinc-binding" evidence="2">
    <location>
        <begin position="60"/>
        <end position="106"/>
    </location>
</feature>
<evidence type="ECO:0000313" key="3">
    <source>
        <dbReference type="EMBL" id="MBB3169452.1"/>
    </source>
</evidence>
<dbReference type="Pfam" id="PF13451">
    <property type="entry name" value="zf_Tbcl"/>
    <property type="match status" value="1"/>
</dbReference>
<feature type="coiled-coil region" evidence="1">
    <location>
        <begin position="101"/>
        <end position="128"/>
    </location>
</feature>
<proteinExistence type="predicted"/>
<name>A0A839UNN8_9GAMM</name>
<dbReference type="AlphaFoldDB" id="A0A839UNN8"/>